<dbReference type="Gene3D" id="3.40.630.10">
    <property type="entry name" value="Zn peptidases"/>
    <property type="match status" value="1"/>
</dbReference>
<dbReference type="RefSeq" id="WP_086042518.1">
    <property type="nucleotide sequence ID" value="NZ_CBCRZA010000002.1"/>
</dbReference>
<dbReference type="KEGG" id="mcak:MCCS_12330"/>
<keyword evidence="5" id="KW-1185">Reference proteome</keyword>
<dbReference type="InterPro" id="IPR017439">
    <property type="entry name" value="Amidohydrolase"/>
</dbReference>
<dbReference type="STRING" id="1855823.MCCS_12330"/>
<name>A0A1W7ABB6_9STAP</name>
<dbReference type="OrthoDB" id="2985724at2"/>
<feature type="binding site" evidence="2">
    <location>
        <position position="129"/>
    </location>
    <ligand>
        <name>Mn(2+)</name>
        <dbReference type="ChEBI" id="CHEBI:29035"/>
        <label>2</label>
    </ligand>
</feature>
<dbReference type="PANTHER" id="PTHR11014:SF63">
    <property type="entry name" value="METALLOPEPTIDASE, PUTATIVE (AFU_ORTHOLOGUE AFUA_6G09600)-RELATED"/>
    <property type="match status" value="1"/>
</dbReference>
<accession>A0A1W7ABB6</accession>
<proteinExistence type="inferred from homology"/>
<protein>
    <submittedName>
        <fullName evidence="4">Putative hydrolase YxeP</fullName>
        <ecNumber evidence="4">3.-.-.-</ecNumber>
    </submittedName>
</protein>
<feature type="binding site" evidence="2">
    <location>
        <position position="93"/>
    </location>
    <ligand>
        <name>Mn(2+)</name>
        <dbReference type="ChEBI" id="CHEBI:29035"/>
        <label>2</label>
    </ligand>
</feature>
<dbReference type="Pfam" id="PF01546">
    <property type="entry name" value="Peptidase_M20"/>
    <property type="match status" value="1"/>
</dbReference>
<comment type="similarity">
    <text evidence="1">Belongs to the peptidase M20 family.</text>
</comment>
<evidence type="ECO:0000313" key="4">
    <source>
        <dbReference type="EMBL" id="ARQ06878.1"/>
    </source>
</evidence>
<dbReference type="SUPFAM" id="SSF55031">
    <property type="entry name" value="Bacterial exopeptidase dimerisation domain"/>
    <property type="match status" value="1"/>
</dbReference>
<dbReference type="Pfam" id="PF07687">
    <property type="entry name" value="M20_dimer"/>
    <property type="match status" value="1"/>
</dbReference>
<dbReference type="GO" id="GO:0046872">
    <property type="term" value="F:metal ion binding"/>
    <property type="evidence" value="ECO:0007669"/>
    <property type="project" value="UniProtKB-KW"/>
</dbReference>
<dbReference type="PIRSF" id="PIRSF005962">
    <property type="entry name" value="Pept_M20D_amidohydro"/>
    <property type="match status" value="1"/>
</dbReference>
<dbReference type="NCBIfam" id="TIGR01891">
    <property type="entry name" value="amidohydrolases"/>
    <property type="match status" value="1"/>
</dbReference>
<evidence type="ECO:0000313" key="5">
    <source>
        <dbReference type="Proteomes" id="UP000194154"/>
    </source>
</evidence>
<feature type="binding site" evidence="2">
    <location>
        <position position="352"/>
    </location>
    <ligand>
        <name>Mn(2+)</name>
        <dbReference type="ChEBI" id="CHEBI:29035"/>
        <label>2</label>
    </ligand>
</feature>
<dbReference type="GO" id="GO:0016787">
    <property type="term" value="F:hydrolase activity"/>
    <property type="evidence" value="ECO:0007669"/>
    <property type="project" value="UniProtKB-KW"/>
</dbReference>
<evidence type="ECO:0000256" key="2">
    <source>
        <dbReference type="PIRSR" id="PIRSR005962-1"/>
    </source>
</evidence>
<dbReference type="InterPro" id="IPR036264">
    <property type="entry name" value="Bact_exopeptidase_dim_dom"/>
</dbReference>
<feature type="binding site" evidence="2">
    <location>
        <position position="154"/>
    </location>
    <ligand>
        <name>Mn(2+)</name>
        <dbReference type="ChEBI" id="CHEBI:29035"/>
        <label>2</label>
    </ligand>
</feature>
<dbReference type="Proteomes" id="UP000194154">
    <property type="component" value="Chromosome"/>
</dbReference>
<dbReference type="AlphaFoldDB" id="A0A1W7ABB6"/>
<evidence type="ECO:0000256" key="1">
    <source>
        <dbReference type="ARBA" id="ARBA00006153"/>
    </source>
</evidence>
<comment type="cofactor">
    <cofactor evidence="2">
        <name>Mn(2+)</name>
        <dbReference type="ChEBI" id="CHEBI:29035"/>
    </cofactor>
    <text evidence="2">The Mn(2+) ion enhances activity.</text>
</comment>
<keyword evidence="2" id="KW-0479">Metal-binding</keyword>
<evidence type="ECO:0000259" key="3">
    <source>
        <dbReference type="Pfam" id="PF07687"/>
    </source>
</evidence>
<sequence length="381" mass="42552">MELDYITNIRRTLHMNPELGFEEYKTTELIKSELDKMGIAYDSPLETGCVAYIKGTESSSIAFRADIDALPIQEENDVPYRSLNEGVMHACGHDGHTTMLLALIRRIKQSHDITPLNSTVYFIFQPSEEANAGAHQLLNAYHFEIQPSYIFGLHMQPDNEEGTLLSRPGALTASATEYRFFINGKSSHVANKEQGHSTAEALTLILNQLSQIQHYHLPGLKSNIIHIGKLHAGEAINTVPSNGYLEGTIRTYDMDNLAVIKQQMENIAAAAQLITGCTIEVKFAEGYPPTINDESAYSFMTEALTSSKINTIEKDEPYLFGEDFSFYGKVIPSTFAFLGCRNEEKHFVTGLHTSTFNFDETALIYGIDVLEAIFNRFEGLQ</sequence>
<feature type="binding site" evidence="2">
    <location>
        <position position="91"/>
    </location>
    <ligand>
        <name>Mn(2+)</name>
        <dbReference type="ChEBI" id="CHEBI:29035"/>
        <label>2</label>
    </ligand>
</feature>
<dbReference type="Gene3D" id="3.30.70.360">
    <property type="match status" value="1"/>
</dbReference>
<dbReference type="SUPFAM" id="SSF53187">
    <property type="entry name" value="Zn-dependent exopeptidases"/>
    <property type="match status" value="1"/>
</dbReference>
<dbReference type="EC" id="3.-.-.-" evidence="4"/>
<dbReference type="GeneID" id="35295359"/>
<dbReference type="PANTHER" id="PTHR11014">
    <property type="entry name" value="PEPTIDASE M20 FAMILY MEMBER"/>
    <property type="match status" value="1"/>
</dbReference>
<gene>
    <name evidence="4" type="primary">yxeP_3</name>
    <name evidence="4" type="ORF">MCCS_12330</name>
</gene>
<organism evidence="4 5">
    <name type="scientific">Macrococcoides canis</name>
    <dbReference type="NCBI Taxonomy" id="1855823"/>
    <lineage>
        <taxon>Bacteria</taxon>
        <taxon>Bacillati</taxon>
        <taxon>Bacillota</taxon>
        <taxon>Bacilli</taxon>
        <taxon>Bacillales</taxon>
        <taxon>Staphylococcaceae</taxon>
        <taxon>Macrococcoides</taxon>
    </lineage>
</organism>
<feature type="domain" description="Peptidase M20 dimerisation" evidence="3">
    <location>
        <begin position="176"/>
        <end position="271"/>
    </location>
</feature>
<dbReference type="EMBL" id="CP021059">
    <property type="protein sequence ID" value="ARQ06878.1"/>
    <property type="molecule type" value="Genomic_DNA"/>
</dbReference>
<dbReference type="InterPro" id="IPR011650">
    <property type="entry name" value="Peptidase_M20_dimer"/>
</dbReference>
<dbReference type="InterPro" id="IPR002933">
    <property type="entry name" value="Peptidase_M20"/>
</dbReference>
<keyword evidence="2" id="KW-0464">Manganese</keyword>
<keyword evidence="4" id="KW-0378">Hydrolase</keyword>
<reference evidence="4 5" key="1">
    <citation type="journal article" date="2017" name="Int. J. Syst. Evol. Microbiol.">
        <title>Macrococcus canis sp. nov., a skin bacterium associated with infections in dogs.</title>
        <authorList>
            <person name="Gobeli Brawand S."/>
            <person name="Cotting K."/>
            <person name="Gomez-Sanz E."/>
            <person name="Collaud A."/>
            <person name="Thomann A."/>
            <person name="Brodard I."/>
            <person name="Rodriguez-Campos S."/>
            <person name="Strauss C."/>
            <person name="Perreten V."/>
        </authorList>
    </citation>
    <scope>NUCLEOTIDE SEQUENCE [LARGE SCALE GENOMIC DNA]</scope>
    <source>
        <strain evidence="4 5">KM45013</strain>
    </source>
</reference>